<dbReference type="InterPro" id="IPR015422">
    <property type="entry name" value="PyrdxlP-dep_Trfase_small"/>
</dbReference>
<dbReference type="InterPro" id="IPR004839">
    <property type="entry name" value="Aminotransferase_I/II_large"/>
</dbReference>
<dbReference type="SUPFAM" id="SSF53383">
    <property type="entry name" value="PLP-dependent transferases"/>
    <property type="match status" value="1"/>
</dbReference>
<sequence>MKIRPFKLERYFARYEFSVKHIMSASDCESVTVAELMALGGDETMEAWKDLRLNYTEPKGHPDLLAGIADRYDGIGPENLITLVPEEGIFLAMNALLERGDHVIALSPIYQSLLEIPRSIGCTLSEWPLVLERNRWKLDLDRLESLLKQETKLLVVNFPHNPTGFQPTKEEFRRILSLAEERGVWVFSDEMYRGLEPTSELRLPSAAEIYPKAVSLSGLSKSYGLPGLRMGWLASTDHDLMEKVTCLRDYTTICGSAPSELLSIMALRCADDLMERCRKIVAENGVTAAEFFGKHEDLFRWIPPMAGSIGFPVLNGDFPAEDFFAHVVEKKNLMVLPGSVFGVDKNHFRIGLGRKDFSKCCEILEEYLKERG</sequence>
<reference evidence="3 4" key="1">
    <citation type="submission" date="2022-01" db="EMBL/GenBank/DDBJ databases">
        <title>Dethiosulfovibrio faecalis sp. nov., a novel proteolytic, non-sulfur-reducing bacterium isolated from a marine aquaculture solid waste bioreactor.</title>
        <authorList>
            <person name="Grabowski S."/>
            <person name="Apolinario E."/>
            <person name="Schneider N."/>
            <person name="Marshall C.W."/>
            <person name="Sowers K.R."/>
        </authorList>
    </citation>
    <scope>NUCLEOTIDE SEQUENCE [LARGE SCALE GENOMIC DNA]</scope>
    <source>
        <strain evidence="3 4">DSM 12537</strain>
    </source>
</reference>
<dbReference type="Proteomes" id="UP001200430">
    <property type="component" value="Unassembled WGS sequence"/>
</dbReference>
<dbReference type="Gene3D" id="3.90.1150.10">
    <property type="entry name" value="Aspartate Aminotransferase, domain 1"/>
    <property type="match status" value="1"/>
</dbReference>
<evidence type="ECO:0000313" key="4">
    <source>
        <dbReference type="Proteomes" id="UP001200430"/>
    </source>
</evidence>
<dbReference type="InterPro" id="IPR015424">
    <property type="entry name" value="PyrdxlP-dep_Trfase"/>
</dbReference>
<dbReference type="EC" id="2.6.1.-" evidence="1"/>
<dbReference type="CDD" id="cd00609">
    <property type="entry name" value="AAT_like"/>
    <property type="match status" value="1"/>
</dbReference>
<dbReference type="Gene3D" id="3.40.640.10">
    <property type="entry name" value="Type I PLP-dependent aspartate aminotransferase-like (Major domain)"/>
    <property type="match status" value="1"/>
</dbReference>
<dbReference type="PANTHER" id="PTHR43510">
    <property type="entry name" value="AMINOTRANSFERASE FUNCTION, HYPOTHETICAL (EUROFUNG)"/>
    <property type="match status" value="1"/>
</dbReference>
<dbReference type="GO" id="GO:0008483">
    <property type="term" value="F:transaminase activity"/>
    <property type="evidence" value="ECO:0007669"/>
    <property type="project" value="UniProtKB-KW"/>
</dbReference>
<comment type="caution">
    <text evidence="3">The sequence shown here is derived from an EMBL/GenBank/DDBJ whole genome shotgun (WGS) entry which is preliminary data.</text>
</comment>
<name>A0ABS9EMI6_9BACT</name>
<dbReference type="InterPro" id="IPR004838">
    <property type="entry name" value="NHTrfase_class1_PyrdxlP-BS"/>
</dbReference>
<feature type="domain" description="Aminotransferase class I/classII large" evidence="2">
    <location>
        <begin position="51"/>
        <end position="352"/>
    </location>
</feature>
<evidence type="ECO:0000256" key="1">
    <source>
        <dbReference type="RuleBase" id="RU000481"/>
    </source>
</evidence>
<protein>
    <recommendedName>
        <fullName evidence="1">Aminotransferase</fullName>
        <ecNumber evidence="1">2.6.1.-</ecNumber>
    </recommendedName>
</protein>
<keyword evidence="4" id="KW-1185">Reference proteome</keyword>
<dbReference type="RefSeq" id="WP_236099132.1">
    <property type="nucleotide sequence ID" value="NZ_JAKGUD010000005.1"/>
</dbReference>
<dbReference type="PROSITE" id="PS00105">
    <property type="entry name" value="AA_TRANSFER_CLASS_1"/>
    <property type="match status" value="1"/>
</dbReference>
<dbReference type="InterPro" id="IPR015421">
    <property type="entry name" value="PyrdxlP-dep_Trfase_major"/>
</dbReference>
<keyword evidence="1 3" id="KW-0032">Aminotransferase</keyword>
<dbReference type="PANTHER" id="PTHR43510:SF1">
    <property type="entry name" value="AMINOTRANSFERASE FUNCTION, HYPOTHETICAL (EUROFUNG)"/>
    <property type="match status" value="1"/>
</dbReference>
<keyword evidence="1" id="KW-0808">Transferase</keyword>
<comment type="similarity">
    <text evidence="1">Belongs to the class-I pyridoxal-phosphate-dependent aminotransferase family.</text>
</comment>
<evidence type="ECO:0000313" key="3">
    <source>
        <dbReference type="EMBL" id="MCF4142403.1"/>
    </source>
</evidence>
<evidence type="ECO:0000259" key="2">
    <source>
        <dbReference type="Pfam" id="PF00155"/>
    </source>
</evidence>
<proteinExistence type="inferred from homology"/>
<comment type="cofactor">
    <cofactor evidence="1">
        <name>pyridoxal 5'-phosphate</name>
        <dbReference type="ChEBI" id="CHEBI:597326"/>
    </cofactor>
</comment>
<accession>A0ABS9EMI6</accession>
<gene>
    <name evidence="3" type="ORF">L2W38_06215</name>
</gene>
<dbReference type="EMBL" id="JAKGUD010000005">
    <property type="protein sequence ID" value="MCF4142403.1"/>
    <property type="molecule type" value="Genomic_DNA"/>
</dbReference>
<organism evidence="3 4">
    <name type="scientific">Dethiosulfovibrio marinus</name>
    <dbReference type="NCBI Taxonomy" id="133532"/>
    <lineage>
        <taxon>Bacteria</taxon>
        <taxon>Thermotogati</taxon>
        <taxon>Synergistota</taxon>
        <taxon>Synergistia</taxon>
        <taxon>Synergistales</taxon>
        <taxon>Dethiosulfovibrionaceae</taxon>
        <taxon>Dethiosulfovibrio</taxon>
    </lineage>
</organism>
<dbReference type="Pfam" id="PF00155">
    <property type="entry name" value="Aminotran_1_2"/>
    <property type="match status" value="1"/>
</dbReference>